<evidence type="ECO:0000313" key="1">
    <source>
        <dbReference type="EMBL" id="EGP94133.1"/>
    </source>
</evidence>
<dbReference type="Proteomes" id="UP000004440">
    <property type="component" value="Unassembled WGS sequence"/>
</dbReference>
<name>F9CYH1_9ARCH</name>
<organism evidence="1 2">
    <name type="scientific">Nitrosarchaeum koreense MY1</name>
    <dbReference type="NCBI Taxonomy" id="1001994"/>
    <lineage>
        <taxon>Archaea</taxon>
        <taxon>Nitrososphaerota</taxon>
        <taxon>Nitrososphaeria</taxon>
        <taxon>Nitrosopumilales</taxon>
        <taxon>Nitrosopumilaceae</taxon>
        <taxon>Nitrosarchaeum</taxon>
    </lineage>
</organism>
<dbReference type="EMBL" id="AFPU01000001">
    <property type="protein sequence ID" value="EGP94133.1"/>
    <property type="molecule type" value="Genomic_DNA"/>
</dbReference>
<dbReference type="AlphaFoldDB" id="F9CYH1"/>
<proteinExistence type="predicted"/>
<gene>
    <name evidence="1" type="ORF">MY1_1377</name>
</gene>
<sequence>MILVAASLTAIALVALAIGSNVLFGDHIQRENTAHFEECKAIDFKSKDCEKYWDRINNAVSGIYVDLGK</sequence>
<reference evidence="1 2" key="1">
    <citation type="journal article" date="2011" name="J. Bacteriol.">
        <title>Genome Sequence of an Ammonia-Oxidizing Soil Archaeon, "Candidatus Nitrosoarchaeum koreensis" MY1.</title>
        <authorList>
            <person name="Kim B.K."/>
            <person name="Jung M.Y."/>
            <person name="Yu D.S."/>
            <person name="Park S.J."/>
            <person name="Oh T.K."/>
            <person name="Rhee S.K."/>
            <person name="Kim J.F."/>
        </authorList>
    </citation>
    <scope>NUCLEOTIDE SEQUENCE [LARGE SCALE GENOMIC DNA]</scope>
    <source>
        <strain evidence="1 2">MY1</strain>
    </source>
</reference>
<dbReference type="STRING" id="1001994.MY1_1377"/>
<accession>F9CYH1</accession>
<keyword evidence="2" id="KW-1185">Reference proteome</keyword>
<comment type="caution">
    <text evidence="1">The sequence shown here is derived from an EMBL/GenBank/DDBJ whole genome shotgun (WGS) entry which is preliminary data.</text>
</comment>
<protein>
    <submittedName>
        <fullName evidence="1">Uncharacterized protein</fullName>
    </submittedName>
</protein>
<dbReference type="PATRIC" id="fig|1001994.6.peg.1361"/>
<evidence type="ECO:0000313" key="2">
    <source>
        <dbReference type="Proteomes" id="UP000004440"/>
    </source>
</evidence>